<dbReference type="GO" id="GO:0004794">
    <property type="term" value="F:threonine deaminase activity"/>
    <property type="evidence" value="ECO:0007669"/>
    <property type="project" value="TreeGrafter"/>
</dbReference>
<dbReference type="PANTHER" id="PTHR48078">
    <property type="entry name" value="THREONINE DEHYDRATASE, MITOCHONDRIAL-RELATED"/>
    <property type="match status" value="1"/>
</dbReference>
<evidence type="ECO:0000259" key="4">
    <source>
        <dbReference type="Pfam" id="PF00291"/>
    </source>
</evidence>
<dbReference type="PANTHER" id="PTHR48078:SF6">
    <property type="entry name" value="L-THREONINE DEHYDRATASE CATABOLIC TDCB"/>
    <property type="match status" value="1"/>
</dbReference>
<gene>
    <name evidence="5" type="ORF">METZ01_LOCUS360143</name>
</gene>
<name>A0A382SBP3_9ZZZZ</name>
<evidence type="ECO:0000256" key="1">
    <source>
        <dbReference type="ARBA" id="ARBA00001933"/>
    </source>
</evidence>
<dbReference type="GO" id="GO:0009097">
    <property type="term" value="P:isoleucine biosynthetic process"/>
    <property type="evidence" value="ECO:0007669"/>
    <property type="project" value="TreeGrafter"/>
</dbReference>
<dbReference type="EMBL" id="UINC01127877">
    <property type="protein sequence ID" value="SVD07289.1"/>
    <property type="molecule type" value="Genomic_DNA"/>
</dbReference>
<dbReference type="Gene3D" id="3.40.50.1100">
    <property type="match status" value="2"/>
</dbReference>
<dbReference type="GO" id="GO:0006567">
    <property type="term" value="P:L-threonine catabolic process"/>
    <property type="evidence" value="ECO:0007669"/>
    <property type="project" value="TreeGrafter"/>
</dbReference>
<sequence length="299" mass="32685">MIDYLCHVCGKTFPVDTIRYKCECGSPLSLTQSEMCFPIEEIASRDNNLWRYREALPIASEASIVSLNEGMTPLVSTSSSVCDHRLKLDFVFPTGSYKDRGASILLSKAREAGIREVVEDSSGNAGAAIAAYSAKAGIDCTIYCPSTTSSGKLTQISMYGAKLKLIEGSRAHTTQAVLQTTGTTFYASHNWNPFFLEGTKTLAFEIAEQLGWKAPDGVICPVGFGSIYLGLYIGFKQLHDQKVITKVPRLLGVQSVACCPIYQAYRDNQPQIGKMALEYNTLAEGIVSELPVRSQMIME</sequence>
<accession>A0A382SBP3</accession>
<feature type="non-terminal residue" evidence="5">
    <location>
        <position position="299"/>
    </location>
</feature>
<evidence type="ECO:0000313" key="5">
    <source>
        <dbReference type="EMBL" id="SVD07289.1"/>
    </source>
</evidence>
<feature type="domain" description="Tryptophan synthase beta chain-like PALP" evidence="4">
    <location>
        <begin position="65"/>
        <end position="291"/>
    </location>
</feature>
<keyword evidence="2" id="KW-0663">Pyridoxal phosphate</keyword>
<evidence type="ECO:0000256" key="3">
    <source>
        <dbReference type="ARBA" id="ARBA00023239"/>
    </source>
</evidence>
<dbReference type="GO" id="GO:0006565">
    <property type="term" value="P:L-serine catabolic process"/>
    <property type="evidence" value="ECO:0007669"/>
    <property type="project" value="TreeGrafter"/>
</dbReference>
<dbReference type="InterPro" id="IPR050147">
    <property type="entry name" value="Ser/Thr_Dehydratase"/>
</dbReference>
<dbReference type="InterPro" id="IPR001926">
    <property type="entry name" value="TrpB-like_PALP"/>
</dbReference>
<comment type="cofactor">
    <cofactor evidence="1">
        <name>pyridoxal 5'-phosphate</name>
        <dbReference type="ChEBI" id="CHEBI:597326"/>
    </cofactor>
</comment>
<dbReference type="AlphaFoldDB" id="A0A382SBP3"/>
<dbReference type="PROSITE" id="PS00165">
    <property type="entry name" value="DEHYDRATASE_SER_THR"/>
    <property type="match status" value="1"/>
</dbReference>
<dbReference type="GO" id="GO:0003941">
    <property type="term" value="F:L-serine ammonia-lyase activity"/>
    <property type="evidence" value="ECO:0007669"/>
    <property type="project" value="TreeGrafter"/>
</dbReference>
<dbReference type="Pfam" id="PF00291">
    <property type="entry name" value="PALP"/>
    <property type="match status" value="1"/>
</dbReference>
<proteinExistence type="predicted"/>
<reference evidence="5" key="1">
    <citation type="submission" date="2018-05" db="EMBL/GenBank/DDBJ databases">
        <authorList>
            <person name="Lanie J.A."/>
            <person name="Ng W.-L."/>
            <person name="Kazmierczak K.M."/>
            <person name="Andrzejewski T.M."/>
            <person name="Davidsen T.M."/>
            <person name="Wayne K.J."/>
            <person name="Tettelin H."/>
            <person name="Glass J.I."/>
            <person name="Rusch D."/>
            <person name="Podicherti R."/>
            <person name="Tsui H.-C.T."/>
            <person name="Winkler M.E."/>
        </authorList>
    </citation>
    <scope>NUCLEOTIDE SEQUENCE</scope>
</reference>
<keyword evidence="3" id="KW-0456">Lyase</keyword>
<evidence type="ECO:0000256" key="2">
    <source>
        <dbReference type="ARBA" id="ARBA00022898"/>
    </source>
</evidence>
<dbReference type="InterPro" id="IPR000634">
    <property type="entry name" value="Ser/Thr_deHydtase_PyrdxlP-BS"/>
</dbReference>
<organism evidence="5">
    <name type="scientific">marine metagenome</name>
    <dbReference type="NCBI Taxonomy" id="408172"/>
    <lineage>
        <taxon>unclassified sequences</taxon>
        <taxon>metagenomes</taxon>
        <taxon>ecological metagenomes</taxon>
    </lineage>
</organism>
<dbReference type="GO" id="GO:0030170">
    <property type="term" value="F:pyridoxal phosphate binding"/>
    <property type="evidence" value="ECO:0007669"/>
    <property type="project" value="InterPro"/>
</dbReference>
<dbReference type="InterPro" id="IPR036052">
    <property type="entry name" value="TrpB-like_PALP_sf"/>
</dbReference>
<dbReference type="SUPFAM" id="SSF53686">
    <property type="entry name" value="Tryptophan synthase beta subunit-like PLP-dependent enzymes"/>
    <property type="match status" value="1"/>
</dbReference>
<protein>
    <recommendedName>
        <fullName evidence="4">Tryptophan synthase beta chain-like PALP domain-containing protein</fullName>
    </recommendedName>
</protein>